<comment type="similarity">
    <text evidence="6">Belongs to the MrnC RNase family.</text>
</comment>
<reference evidence="8 9" key="1">
    <citation type="journal article" date="2013" name="Genome Announc.">
        <title>Genome Sequence of the Sulfate-Reducing Bacterium Desulfotomaculum hydrothermale Lam5(T).</title>
        <authorList>
            <person name="Amin O."/>
            <person name="Fardeau M.L."/>
            <person name="Valette O."/>
            <person name="Hirschler-Rea A."/>
            <person name="Barbe V."/>
            <person name="Medigue C."/>
            <person name="Vacherie B."/>
            <person name="Ollivier B."/>
            <person name="Bertin P.N."/>
            <person name="Dolla A."/>
        </authorList>
    </citation>
    <scope>NUCLEOTIDE SEQUENCE [LARGE SCALE GENOMIC DNA]</scope>
    <source>
        <strain evidence="9">Lam5 / DSM 18033</strain>
    </source>
</reference>
<comment type="cofactor">
    <cofactor evidence="6">
        <name>Mg(2+)</name>
        <dbReference type="ChEBI" id="CHEBI:18420"/>
    </cofactor>
</comment>
<keyword evidence="6" id="KW-0460">Magnesium</keyword>
<evidence type="ECO:0000313" key="8">
    <source>
        <dbReference type="EMBL" id="CCO07775.1"/>
    </source>
</evidence>
<evidence type="ECO:0000259" key="7">
    <source>
        <dbReference type="SMART" id="SM00535"/>
    </source>
</evidence>
<keyword evidence="6" id="KW-0699">rRNA-binding</keyword>
<keyword evidence="2 6" id="KW-0698">rRNA processing</keyword>
<keyword evidence="9" id="KW-1185">Reference proteome</keyword>
<dbReference type="GO" id="GO:0019843">
    <property type="term" value="F:rRNA binding"/>
    <property type="evidence" value="ECO:0007669"/>
    <property type="project" value="UniProtKB-UniRule"/>
</dbReference>
<sequence>MTLTQRDTYIMDQSASKQNPEQLPSLVLAYLGDAVYELAVRRFLIAQGATKVNRLHREAVKYVRAGAQARALFALEDKLSEQELAVVRRGRNAKSGLPPKGADVAEYRHATALEALIGYLYLQGNEGRIDEIIGLAIDALKRG</sequence>
<dbReference type="EC" id="3.1.26.-" evidence="6"/>
<dbReference type="InterPro" id="IPR008226">
    <property type="entry name" value="Mini3_fam"/>
</dbReference>
<evidence type="ECO:0000256" key="1">
    <source>
        <dbReference type="ARBA" id="ARBA00022517"/>
    </source>
</evidence>
<keyword evidence="3 6" id="KW-0540">Nuclease</keyword>
<dbReference type="RefSeq" id="WP_008410823.1">
    <property type="nucleotide sequence ID" value="NZ_CAOS01000007.1"/>
</dbReference>
<keyword evidence="4 6" id="KW-0255">Endonuclease</keyword>
<dbReference type="InterPro" id="IPR036389">
    <property type="entry name" value="RNase_III_sf"/>
</dbReference>
<dbReference type="InterPro" id="IPR000999">
    <property type="entry name" value="RNase_III_dom"/>
</dbReference>
<evidence type="ECO:0000256" key="5">
    <source>
        <dbReference type="ARBA" id="ARBA00022801"/>
    </source>
</evidence>
<comment type="subcellular location">
    <subcellularLocation>
        <location evidence="6">Cytoplasm</location>
    </subcellularLocation>
</comment>
<evidence type="ECO:0000256" key="4">
    <source>
        <dbReference type="ARBA" id="ARBA00022759"/>
    </source>
</evidence>
<comment type="function">
    <text evidence="6">Involved in correct processing of both the 5' and 3' ends of 23S rRNA precursor. Processes 30S rRNA precursor transcript even in absence of ribonuclease 3 (Rnc); Rnc processes 30S rRNA into smaller rRNA precursors.</text>
</comment>
<feature type="active site" evidence="6">
    <location>
        <position position="33"/>
    </location>
</feature>
<keyword evidence="1 6" id="KW-0690">Ribosome biogenesis</keyword>
<dbReference type="SMART" id="SM00535">
    <property type="entry name" value="RIBOc"/>
    <property type="match status" value="1"/>
</dbReference>
<evidence type="ECO:0000256" key="3">
    <source>
        <dbReference type="ARBA" id="ARBA00022722"/>
    </source>
</evidence>
<dbReference type="STRING" id="1121428.DESHY_150018"/>
<dbReference type="PIRSF" id="PIRSF005520">
    <property type="entry name" value="UCP005520"/>
    <property type="match status" value="1"/>
</dbReference>
<dbReference type="Proteomes" id="UP000009315">
    <property type="component" value="Unassembled WGS sequence"/>
</dbReference>
<comment type="caution">
    <text evidence="8">The sequence shown here is derived from an EMBL/GenBank/DDBJ whole genome shotgun (WGS) entry which is preliminary data.</text>
</comment>
<dbReference type="PANTHER" id="PTHR34276">
    <property type="entry name" value="MINI-RIBONUCLEASE 3"/>
    <property type="match status" value="1"/>
</dbReference>
<dbReference type="Pfam" id="PF00636">
    <property type="entry name" value="Ribonuclease_3"/>
    <property type="match status" value="1"/>
</dbReference>
<dbReference type="GO" id="GO:0004525">
    <property type="term" value="F:ribonuclease III activity"/>
    <property type="evidence" value="ECO:0007669"/>
    <property type="project" value="InterPro"/>
</dbReference>
<name>K8DYF1_9FIRM</name>
<evidence type="ECO:0000256" key="6">
    <source>
        <dbReference type="HAMAP-Rule" id="MF_01468"/>
    </source>
</evidence>
<dbReference type="GO" id="GO:0006364">
    <property type="term" value="P:rRNA processing"/>
    <property type="evidence" value="ECO:0007669"/>
    <property type="project" value="UniProtKB-UniRule"/>
</dbReference>
<dbReference type="Gene3D" id="1.10.1520.10">
    <property type="entry name" value="Ribonuclease III domain"/>
    <property type="match status" value="1"/>
</dbReference>
<dbReference type="PANTHER" id="PTHR34276:SF1">
    <property type="entry name" value="MINI-RIBONUCLEASE 3"/>
    <property type="match status" value="1"/>
</dbReference>
<dbReference type="HAMAP" id="MF_01468">
    <property type="entry name" value="RNase_Mini_III"/>
    <property type="match status" value="1"/>
</dbReference>
<evidence type="ECO:0000256" key="2">
    <source>
        <dbReference type="ARBA" id="ARBA00022552"/>
    </source>
</evidence>
<dbReference type="GO" id="GO:0005737">
    <property type="term" value="C:cytoplasm"/>
    <property type="evidence" value="ECO:0007669"/>
    <property type="project" value="UniProtKB-SubCell"/>
</dbReference>
<evidence type="ECO:0000313" key="9">
    <source>
        <dbReference type="Proteomes" id="UP000009315"/>
    </source>
</evidence>
<comment type="subunit">
    <text evidence="6">Homodimer.</text>
</comment>
<keyword evidence="6" id="KW-0694">RNA-binding</keyword>
<dbReference type="eggNOG" id="COG1939">
    <property type="taxonomic scope" value="Bacteria"/>
</dbReference>
<dbReference type="AlphaFoldDB" id="K8DYF1"/>
<protein>
    <recommendedName>
        <fullName evidence="6">Mini-ribonuclease 3</fullName>
        <shortName evidence="6">Mini-3</shortName>
        <shortName evidence="6">Mini-RNase 3</shortName>
        <ecNumber evidence="6">3.1.26.-</ecNumber>
    </recommendedName>
    <alternativeName>
        <fullName evidence="6">Mini-RNase III</fullName>
        <shortName evidence="6">Mini-III</shortName>
    </alternativeName>
</protein>
<dbReference type="EMBL" id="CAOS01000007">
    <property type="protein sequence ID" value="CCO07775.1"/>
    <property type="molecule type" value="Genomic_DNA"/>
</dbReference>
<feature type="domain" description="RNase III" evidence="7">
    <location>
        <begin position="1"/>
        <end position="142"/>
    </location>
</feature>
<dbReference type="SUPFAM" id="SSF69065">
    <property type="entry name" value="RNase III domain-like"/>
    <property type="match status" value="1"/>
</dbReference>
<keyword evidence="5 6" id="KW-0378">Hydrolase</keyword>
<gene>
    <name evidence="6 8" type="primary">mrnC</name>
    <name evidence="8" type="ORF">DESHY_150018</name>
</gene>
<organism evidence="8 9">
    <name type="scientific">Desulforamulus hydrothermalis Lam5 = DSM 18033</name>
    <dbReference type="NCBI Taxonomy" id="1121428"/>
    <lineage>
        <taxon>Bacteria</taxon>
        <taxon>Bacillati</taxon>
        <taxon>Bacillota</taxon>
        <taxon>Clostridia</taxon>
        <taxon>Eubacteriales</taxon>
        <taxon>Peptococcaceae</taxon>
        <taxon>Desulforamulus</taxon>
    </lineage>
</organism>
<proteinExistence type="inferred from homology"/>
<keyword evidence="6" id="KW-0963">Cytoplasm</keyword>
<accession>K8DYF1</accession>